<reference evidence="1 2" key="1">
    <citation type="submission" date="2018-03" db="EMBL/GenBank/DDBJ databases">
        <title>The draft genome of Mesorhizobium soli JCM 19897.</title>
        <authorList>
            <person name="Li L."/>
            <person name="Liu L."/>
            <person name="Liang L."/>
            <person name="Wang T."/>
            <person name="Zhang X."/>
        </authorList>
    </citation>
    <scope>NUCLEOTIDE SEQUENCE [LARGE SCALE GENOMIC DNA]</scope>
    <source>
        <strain evidence="1 2">JCM 19897</strain>
    </source>
</reference>
<gene>
    <name evidence="1" type="ORF">C7I85_23395</name>
</gene>
<dbReference type="EMBL" id="PXYL01000016">
    <property type="protein sequence ID" value="PSJ56835.1"/>
    <property type="molecule type" value="Genomic_DNA"/>
</dbReference>
<proteinExistence type="predicted"/>
<keyword evidence="2" id="KW-1185">Reference proteome</keyword>
<dbReference type="RefSeq" id="WP_106726430.1">
    <property type="nucleotide sequence ID" value="NZ_PXYL01000016.1"/>
</dbReference>
<evidence type="ECO:0000313" key="1">
    <source>
        <dbReference type="EMBL" id="PSJ56835.1"/>
    </source>
</evidence>
<accession>A0A2P7S2Y2</accession>
<protein>
    <submittedName>
        <fullName evidence="1">Uncharacterized protein</fullName>
    </submittedName>
</protein>
<name>A0A2P7S2Y2_9HYPH</name>
<organism evidence="1 2">
    <name type="scientific">Pseudaminobacter soli</name>
    <name type="common">ex Li et al. 2025</name>
    <dbReference type="NCBI Taxonomy" id="1295366"/>
    <lineage>
        <taxon>Bacteria</taxon>
        <taxon>Pseudomonadati</taxon>
        <taxon>Pseudomonadota</taxon>
        <taxon>Alphaproteobacteria</taxon>
        <taxon>Hyphomicrobiales</taxon>
        <taxon>Phyllobacteriaceae</taxon>
        <taxon>Pseudaminobacter</taxon>
    </lineage>
</organism>
<dbReference type="Proteomes" id="UP000240653">
    <property type="component" value="Unassembled WGS sequence"/>
</dbReference>
<evidence type="ECO:0000313" key="2">
    <source>
        <dbReference type="Proteomes" id="UP000240653"/>
    </source>
</evidence>
<comment type="caution">
    <text evidence="1">The sequence shown here is derived from an EMBL/GenBank/DDBJ whole genome shotgun (WGS) entry which is preliminary data.</text>
</comment>
<sequence>MTASSPEHFLRVMPREMRLMSERIFSMTGQPKGFFLAVQDMVMYSQKLGLGGFALLEKRFESLRNARPEKTTVLSEQGSAMRFDGGGQHAWFVLPALIDLLGELAARFGEAEITVVNVVDPDELKIATGLGGRTGLAVTFEDRATFRVKPRPIIGAVKHDDPLLWDVLENGLQIEAELWWRIYYLAKKALAPDSVVSRRHAGPMIVNPDGTVIGRKDNDDDTDISFLMKPRALETQTESTNS</sequence>
<dbReference type="OrthoDB" id="7852436at2"/>
<dbReference type="AlphaFoldDB" id="A0A2P7S2Y2"/>